<dbReference type="InterPro" id="IPR000859">
    <property type="entry name" value="CUB_dom"/>
</dbReference>
<evidence type="ECO:0000313" key="4">
    <source>
        <dbReference type="EMBL" id="KAJ8930431.1"/>
    </source>
</evidence>
<keyword evidence="1" id="KW-1015">Disulfide bond</keyword>
<dbReference type="EMBL" id="JANEYF010004667">
    <property type="protein sequence ID" value="KAJ8930431.1"/>
    <property type="molecule type" value="Genomic_DNA"/>
</dbReference>
<evidence type="ECO:0000256" key="1">
    <source>
        <dbReference type="ARBA" id="ARBA00023157"/>
    </source>
</evidence>
<proteinExistence type="predicted"/>
<feature type="domain" description="CUB" evidence="3">
    <location>
        <begin position="15"/>
        <end position="73"/>
    </location>
</feature>
<dbReference type="Gene3D" id="2.60.120.290">
    <property type="entry name" value="Spermadhesin, CUB domain"/>
    <property type="match status" value="1"/>
</dbReference>
<dbReference type="InterPro" id="IPR035914">
    <property type="entry name" value="Sperma_CUB_dom_sf"/>
</dbReference>
<dbReference type="AlphaFoldDB" id="A0AAV8WXT2"/>
<dbReference type="Proteomes" id="UP001162156">
    <property type="component" value="Unassembled WGS sequence"/>
</dbReference>
<gene>
    <name evidence="4" type="ORF">NQ314_016757</name>
</gene>
<accession>A0AAV8WXT2</accession>
<dbReference type="SUPFAM" id="SSF49854">
    <property type="entry name" value="Spermadhesin, CUB domain"/>
    <property type="match status" value="1"/>
</dbReference>
<reference evidence="4" key="1">
    <citation type="journal article" date="2023" name="Insect Mol. Biol.">
        <title>Genome sequencing provides insights into the evolution of gene families encoding plant cell wall-degrading enzymes in longhorned beetles.</title>
        <authorList>
            <person name="Shin N.R."/>
            <person name="Okamura Y."/>
            <person name="Kirsch R."/>
            <person name="Pauchet Y."/>
        </authorList>
    </citation>
    <scope>NUCLEOTIDE SEQUENCE</scope>
    <source>
        <strain evidence="4">RBIC_L_NR</strain>
    </source>
</reference>
<evidence type="ECO:0000259" key="3">
    <source>
        <dbReference type="PROSITE" id="PS01180"/>
    </source>
</evidence>
<protein>
    <recommendedName>
        <fullName evidence="3">CUB domain-containing protein</fullName>
    </recommendedName>
</protein>
<dbReference type="PROSITE" id="PS01180">
    <property type="entry name" value="CUB"/>
    <property type="match status" value="1"/>
</dbReference>
<sequence>MLGFRLKYKEISASCGGEIVLTQFDKSAEISSLNYPNIPPPHSECSWLIRGTPGESFRVDFEERFDLTNSKKV</sequence>
<evidence type="ECO:0000313" key="5">
    <source>
        <dbReference type="Proteomes" id="UP001162156"/>
    </source>
</evidence>
<evidence type="ECO:0000256" key="2">
    <source>
        <dbReference type="PROSITE-ProRule" id="PRU00059"/>
    </source>
</evidence>
<name>A0AAV8WXT2_9CUCU</name>
<keyword evidence="5" id="KW-1185">Reference proteome</keyword>
<comment type="caution">
    <text evidence="2">Lacks conserved residue(s) required for the propagation of feature annotation.</text>
</comment>
<dbReference type="CDD" id="cd00041">
    <property type="entry name" value="CUB"/>
    <property type="match status" value="1"/>
</dbReference>
<comment type="caution">
    <text evidence="4">The sequence shown here is derived from an EMBL/GenBank/DDBJ whole genome shotgun (WGS) entry which is preliminary data.</text>
</comment>
<organism evidence="4 5">
    <name type="scientific">Rhamnusium bicolor</name>
    <dbReference type="NCBI Taxonomy" id="1586634"/>
    <lineage>
        <taxon>Eukaryota</taxon>
        <taxon>Metazoa</taxon>
        <taxon>Ecdysozoa</taxon>
        <taxon>Arthropoda</taxon>
        <taxon>Hexapoda</taxon>
        <taxon>Insecta</taxon>
        <taxon>Pterygota</taxon>
        <taxon>Neoptera</taxon>
        <taxon>Endopterygota</taxon>
        <taxon>Coleoptera</taxon>
        <taxon>Polyphaga</taxon>
        <taxon>Cucujiformia</taxon>
        <taxon>Chrysomeloidea</taxon>
        <taxon>Cerambycidae</taxon>
        <taxon>Lepturinae</taxon>
        <taxon>Rhagiini</taxon>
        <taxon>Rhamnusium</taxon>
    </lineage>
</organism>
<dbReference type="Pfam" id="PF00431">
    <property type="entry name" value="CUB"/>
    <property type="match status" value="1"/>
</dbReference>